<dbReference type="Pfam" id="PF01693">
    <property type="entry name" value="Cauli_VI"/>
    <property type="match status" value="1"/>
</dbReference>
<accession>A0A0C3BSV4</accession>
<dbReference type="Gene3D" id="3.40.970.10">
    <property type="entry name" value="Ribonuclease H1, N-terminal domain"/>
    <property type="match status" value="1"/>
</dbReference>
<reference evidence="2 3" key="1">
    <citation type="submission" date="2014-04" db="EMBL/GenBank/DDBJ databases">
        <authorList>
            <consortium name="DOE Joint Genome Institute"/>
            <person name="Kuo A."/>
            <person name="Tarkka M."/>
            <person name="Buscot F."/>
            <person name="Kohler A."/>
            <person name="Nagy L.G."/>
            <person name="Floudas D."/>
            <person name="Copeland A."/>
            <person name="Barry K.W."/>
            <person name="Cichocki N."/>
            <person name="Veneault-Fourrey C."/>
            <person name="LaButti K."/>
            <person name="Lindquist E.A."/>
            <person name="Lipzen A."/>
            <person name="Lundell T."/>
            <person name="Morin E."/>
            <person name="Murat C."/>
            <person name="Sun H."/>
            <person name="Tunlid A."/>
            <person name="Henrissat B."/>
            <person name="Grigoriev I.V."/>
            <person name="Hibbett D.S."/>
            <person name="Martin F."/>
            <person name="Nordberg H.P."/>
            <person name="Cantor M.N."/>
            <person name="Hua S.X."/>
        </authorList>
    </citation>
    <scope>NUCLEOTIDE SEQUENCE [LARGE SCALE GENOMIC DNA]</scope>
    <source>
        <strain evidence="2 3">F 1598</strain>
    </source>
</reference>
<organism evidence="2 3">
    <name type="scientific">Piloderma croceum (strain F 1598)</name>
    <dbReference type="NCBI Taxonomy" id="765440"/>
    <lineage>
        <taxon>Eukaryota</taxon>
        <taxon>Fungi</taxon>
        <taxon>Dikarya</taxon>
        <taxon>Basidiomycota</taxon>
        <taxon>Agaricomycotina</taxon>
        <taxon>Agaricomycetes</taxon>
        <taxon>Agaricomycetidae</taxon>
        <taxon>Atheliales</taxon>
        <taxon>Atheliaceae</taxon>
        <taxon>Piloderma</taxon>
    </lineage>
</organism>
<gene>
    <name evidence="2" type="ORF">PILCRDRAFT_89686</name>
</gene>
<evidence type="ECO:0000313" key="3">
    <source>
        <dbReference type="Proteomes" id="UP000054166"/>
    </source>
</evidence>
<protein>
    <recommendedName>
        <fullName evidence="1">Ribonuclease H1 N-terminal domain-containing protein</fullName>
    </recommendedName>
</protein>
<dbReference type="EMBL" id="KN833004">
    <property type="protein sequence ID" value="KIM80442.1"/>
    <property type="molecule type" value="Genomic_DNA"/>
</dbReference>
<dbReference type="InParanoid" id="A0A0C3BSV4"/>
<dbReference type="InterPro" id="IPR009027">
    <property type="entry name" value="Ribosomal_bL9/RNase_H1_N"/>
</dbReference>
<dbReference type="OrthoDB" id="3270804at2759"/>
<keyword evidence="3" id="KW-1185">Reference proteome</keyword>
<dbReference type="InterPro" id="IPR037056">
    <property type="entry name" value="RNase_H1_N_sf"/>
</dbReference>
<feature type="domain" description="Ribonuclease H1 N-terminal" evidence="1">
    <location>
        <begin position="56"/>
        <end position="99"/>
    </location>
</feature>
<proteinExistence type="predicted"/>
<name>A0A0C3BSV4_PILCF</name>
<evidence type="ECO:0000313" key="2">
    <source>
        <dbReference type="EMBL" id="KIM80442.1"/>
    </source>
</evidence>
<reference evidence="3" key="2">
    <citation type="submission" date="2015-01" db="EMBL/GenBank/DDBJ databases">
        <title>Evolutionary Origins and Diversification of the Mycorrhizal Mutualists.</title>
        <authorList>
            <consortium name="DOE Joint Genome Institute"/>
            <consortium name="Mycorrhizal Genomics Consortium"/>
            <person name="Kohler A."/>
            <person name="Kuo A."/>
            <person name="Nagy L.G."/>
            <person name="Floudas D."/>
            <person name="Copeland A."/>
            <person name="Barry K.W."/>
            <person name="Cichocki N."/>
            <person name="Veneault-Fourrey C."/>
            <person name="LaButti K."/>
            <person name="Lindquist E.A."/>
            <person name="Lipzen A."/>
            <person name="Lundell T."/>
            <person name="Morin E."/>
            <person name="Murat C."/>
            <person name="Riley R."/>
            <person name="Ohm R."/>
            <person name="Sun H."/>
            <person name="Tunlid A."/>
            <person name="Henrissat B."/>
            <person name="Grigoriev I.V."/>
            <person name="Hibbett D.S."/>
            <person name="Martin F."/>
        </authorList>
    </citation>
    <scope>NUCLEOTIDE SEQUENCE [LARGE SCALE GENOMIC DNA]</scope>
    <source>
        <strain evidence="3">F 1598</strain>
    </source>
</reference>
<dbReference type="AlphaFoldDB" id="A0A0C3BSV4"/>
<dbReference type="SUPFAM" id="SSF55658">
    <property type="entry name" value="L9 N-domain-like"/>
    <property type="match status" value="1"/>
</dbReference>
<sequence>MTNTAPAPDTARDHYFVSGDTLADQTANISLCDSMEEVDSHIYCQPKLHYQGNPTKFYVVNIGKSTGISDHWEIAKTMVIGFPHNDHKSFSDFDLAIDYWQKHCRRAHNHATQATGVYADACLTHGLVHVHMDQPIRLAHSHAATVDTSYPTSSISPGPPPLIPDPDARVFYAICGRRNVVFSDRERAFRAFEQEVELGYPAEIAFESSLAGAERFIGEAPEDD</sequence>
<dbReference type="Proteomes" id="UP000054166">
    <property type="component" value="Unassembled WGS sequence"/>
</dbReference>
<evidence type="ECO:0000259" key="1">
    <source>
        <dbReference type="Pfam" id="PF01693"/>
    </source>
</evidence>
<dbReference type="HOGENOM" id="CLU_1235434_0_0_1"/>
<dbReference type="InterPro" id="IPR011320">
    <property type="entry name" value="RNase_H1_N"/>
</dbReference>